<accession>A0A974GZX9</accession>
<organism evidence="1">
    <name type="scientific">Xenopus laevis</name>
    <name type="common">African clawed frog</name>
    <dbReference type="NCBI Taxonomy" id="8355"/>
    <lineage>
        <taxon>Eukaryota</taxon>
        <taxon>Metazoa</taxon>
        <taxon>Chordata</taxon>
        <taxon>Craniata</taxon>
        <taxon>Vertebrata</taxon>
        <taxon>Euteleostomi</taxon>
        <taxon>Amphibia</taxon>
        <taxon>Batrachia</taxon>
        <taxon>Anura</taxon>
        <taxon>Pipoidea</taxon>
        <taxon>Pipidae</taxon>
        <taxon>Xenopodinae</taxon>
        <taxon>Xenopus</taxon>
        <taxon>Xenopus</taxon>
    </lineage>
</organism>
<proteinExistence type="predicted"/>
<dbReference type="SUPFAM" id="SSF52058">
    <property type="entry name" value="L domain-like"/>
    <property type="match status" value="1"/>
</dbReference>
<dbReference type="Proteomes" id="UP000694892">
    <property type="component" value="Unassembled WGS sequence"/>
</dbReference>
<reference evidence="1" key="1">
    <citation type="submission" date="2016-05" db="EMBL/GenBank/DDBJ databases">
        <title>WGS assembly of Xenopus laevis.</title>
        <authorList>
            <person name="Session A."/>
            <person name="Uno Y."/>
            <person name="Kwon T."/>
            <person name="Chapman J."/>
            <person name="Toyoda A."/>
            <person name="Takahashi S."/>
            <person name="Fukui A."/>
            <person name="Hikosaka A."/>
            <person name="Putnam N."/>
            <person name="Stites J."/>
            <person name="Van Heeringen S."/>
            <person name="Quigley I."/>
            <person name="Heinz S."/>
            <person name="Hellsten U."/>
            <person name="Lyons J."/>
            <person name="Suzuki A."/>
            <person name="Kondo M."/>
            <person name="Ogino H."/>
            <person name="Ochi H."/>
            <person name="Bogdanovic O."/>
            <person name="Lister R."/>
            <person name="Georgiou G."/>
            <person name="Paranjpe S."/>
            <person name="Van Kruijsbergen I."/>
            <person name="Mozaffari S."/>
            <person name="Shu S."/>
            <person name="Schmutz J."/>
            <person name="Jenkins J."/>
            <person name="Grimwood J."/>
            <person name="Carlson J."/>
            <person name="Mitros T."/>
            <person name="Simakov O."/>
            <person name="Heald R."/>
            <person name="Miller K."/>
            <person name="Haudenschild C."/>
            <person name="Kuroki Y."/>
            <person name="Tanaka T."/>
            <person name="Michiue T."/>
            <person name="Watanabe M."/>
            <person name="Kinoshita T."/>
            <person name="Ohta Y."/>
            <person name="Mawaribuchi S."/>
            <person name="Suzuki Y."/>
            <person name="Haramoto Y."/>
            <person name="Yamamoto T."/>
            <person name="Takagi C."/>
            <person name="Kitzman J."/>
            <person name="Shendure J."/>
            <person name="Nakayama T."/>
            <person name="Izutsu Y."/>
            <person name="Robert J."/>
            <person name="Dichmann D."/>
            <person name="Flajnik M."/>
            <person name="Houston D."/>
            <person name="Marcotte E."/>
            <person name="Wallingford J."/>
            <person name="Ito Y."/>
            <person name="Asashima M."/>
            <person name="Ueno N."/>
            <person name="Matsuda Y."/>
            <person name="Jan Veenstra G."/>
            <person name="Fujiyama A."/>
            <person name="Harland R."/>
            <person name="Taira M."/>
            <person name="Rokhsar D.S."/>
        </authorList>
    </citation>
    <scope>NUCLEOTIDE SEQUENCE</scope>
    <source>
        <strain evidence="1">J</strain>
        <tissue evidence="1">Blood</tissue>
    </source>
</reference>
<protein>
    <recommendedName>
        <fullName evidence="2">LRRNT domain-containing protein</fullName>
    </recommendedName>
</protein>
<evidence type="ECO:0008006" key="2">
    <source>
        <dbReference type="Google" id="ProtNLM"/>
    </source>
</evidence>
<dbReference type="InterPro" id="IPR032675">
    <property type="entry name" value="LRR_dom_sf"/>
</dbReference>
<name>A0A974GZX9_XENLA</name>
<dbReference type="Gene3D" id="3.80.10.10">
    <property type="entry name" value="Ribonuclease Inhibitor"/>
    <property type="match status" value="1"/>
</dbReference>
<sequence length="141" mass="16048">MREQEPVLVLLFYTENQEGRKMPKGHRHFHGNTKALLTRSRLLWVLLFKLLMLINVSVPCPSKCRCLVDIGLVHCDFLSLQGILEDVPQWVRNLSLVGSDVNVLRPETFQRNGTQLSNLTTLLLINSSIQAIEALAFQELP</sequence>
<dbReference type="EMBL" id="KV467247">
    <property type="protein sequence ID" value="OCT56837.1"/>
    <property type="molecule type" value="Genomic_DNA"/>
</dbReference>
<evidence type="ECO:0000313" key="1">
    <source>
        <dbReference type="EMBL" id="OCT56837.1"/>
    </source>
</evidence>
<gene>
    <name evidence="1" type="ORF">XELAEV_18004367mg</name>
</gene>
<feature type="non-terminal residue" evidence="1">
    <location>
        <position position="141"/>
    </location>
</feature>
<dbReference type="AlphaFoldDB" id="A0A974GZX9"/>